<dbReference type="SUPFAM" id="SSF55486">
    <property type="entry name" value="Metalloproteases ('zincins'), catalytic domain"/>
    <property type="match status" value="1"/>
</dbReference>
<evidence type="ECO:0000256" key="1">
    <source>
        <dbReference type="ARBA" id="ARBA00001947"/>
    </source>
</evidence>
<keyword evidence="4" id="KW-0378">Hydrolase</keyword>
<keyword evidence="8" id="KW-1185">Reference proteome</keyword>
<organism evidence="7 8">
    <name type="scientific">Amylocarpus encephaloides</name>
    <dbReference type="NCBI Taxonomy" id="45428"/>
    <lineage>
        <taxon>Eukaryota</taxon>
        <taxon>Fungi</taxon>
        <taxon>Dikarya</taxon>
        <taxon>Ascomycota</taxon>
        <taxon>Pezizomycotina</taxon>
        <taxon>Leotiomycetes</taxon>
        <taxon>Helotiales</taxon>
        <taxon>Helotiales incertae sedis</taxon>
        <taxon>Amylocarpus</taxon>
    </lineage>
</organism>
<dbReference type="Proteomes" id="UP000824998">
    <property type="component" value="Unassembled WGS sequence"/>
</dbReference>
<accession>A0A9P8CA20</accession>
<protein>
    <submittedName>
        <fullName evidence="7">Uncharacterized protein</fullName>
    </submittedName>
</protein>
<dbReference type="Gene3D" id="3.40.390.10">
    <property type="entry name" value="Collagenase (Catalytic Domain)"/>
    <property type="match status" value="1"/>
</dbReference>
<proteinExistence type="predicted"/>
<evidence type="ECO:0000256" key="4">
    <source>
        <dbReference type="ARBA" id="ARBA00022801"/>
    </source>
</evidence>
<evidence type="ECO:0000256" key="5">
    <source>
        <dbReference type="ARBA" id="ARBA00022833"/>
    </source>
</evidence>
<dbReference type="CDD" id="cd11375">
    <property type="entry name" value="Peptidase_M54"/>
    <property type="match status" value="1"/>
</dbReference>
<keyword evidence="6" id="KW-0482">Metalloprotease</keyword>
<dbReference type="PANTHER" id="PTHR15910:SF1">
    <property type="entry name" value="ARCHAEMETZINCIN-2"/>
    <property type="match status" value="1"/>
</dbReference>
<keyword evidence="3" id="KW-0479">Metal-binding</keyword>
<dbReference type="EMBL" id="MU251362">
    <property type="protein sequence ID" value="KAG9239067.1"/>
    <property type="molecule type" value="Genomic_DNA"/>
</dbReference>
<dbReference type="GO" id="GO:0008237">
    <property type="term" value="F:metallopeptidase activity"/>
    <property type="evidence" value="ECO:0007669"/>
    <property type="project" value="UniProtKB-KW"/>
</dbReference>
<name>A0A9P8CA20_9HELO</name>
<dbReference type="InterPro" id="IPR012962">
    <property type="entry name" value="Pept_M54_archaemetzincn"/>
</dbReference>
<evidence type="ECO:0000313" key="7">
    <source>
        <dbReference type="EMBL" id="KAG9239067.1"/>
    </source>
</evidence>
<comment type="cofactor">
    <cofactor evidence="1">
        <name>Zn(2+)</name>
        <dbReference type="ChEBI" id="CHEBI:29105"/>
    </cofactor>
</comment>
<dbReference type="AlphaFoldDB" id="A0A9P8CA20"/>
<dbReference type="GO" id="GO:0046872">
    <property type="term" value="F:metal ion binding"/>
    <property type="evidence" value="ECO:0007669"/>
    <property type="project" value="UniProtKB-KW"/>
</dbReference>
<sequence>MPSTRGTNDLLLPNEYQIRADSRIRTQQRGAKGKSTAPQVPDTLWLNTKSKDSLIGIRSRATPKEDFSHQLNLNDLLDAAIEMLPDDAYALLMLVEHDIYEDEDDEFACGRAYGGSRIAVVSSARYNPGLDAKQNIEREHAWPASHCNDYMTSCCNDFDGMDVDEEARGNIDHEVLLETLKMKKKTPIEAALAAHAGLPALSSSPSALALYDLWLGRVCRTAAHELGHCFGIGHCAYYACSMQGTASIVEDSRQPPYLCPIDLEKVISATGTDIVERYKVLLEFCDRHAEGHLFAAYAAWMRSRIKNLDDQEWPEVV</sequence>
<keyword evidence="5" id="KW-0862">Zinc</keyword>
<keyword evidence="2" id="KW-0645">Protease</keyword>
<evidence type="ECO:0000256" key="3">
    <source>
        <dbReference type="ARBA" id="ARBA00022723"/>
    </source>
</evidence>
<gene>
    <name evidence="7" type="ORF">BJ875DRAFT_366458</name>
</gene>
<dbReference type="Pfam" id="PF07998">
    <property type="entry name" value="Peptidase_M54"/>
    <property type="match status" value="1"/>
</dbReference>
<evidence type="ECO:0000256" key="2">
    <source>
        <dbReference type="ARBA" id="ARBA00022670"/>
    </source>
</evidence>
<dbReference type="OrthoDB" id="2365600at2759"/>
<dbReference type="PANTHER" id="PTHR15910">
    <property type="entry name" value="ARCHAEMETZINCIN"/>
    <property type="match status" value="1"/>
</dbReference>
<dbReference type="GO" id="GO:0006508">
    <property type="term" value="P:proteolysis"/>
    <property type="evidence" value="ECO:0007669"/>
    <property type="project" value="UniProtKB-KW"/>
</dbReference>
<dbReference type="InterPro" id="IPR024079">
    <property type="entry name" value="MetalloPept_cat_dom_sf"/>
</dbReference>
<comment type="caution">
    <text evidence="7">The sequence shown here is derived from an EMBL/GenBank/DDBJ whole genome shotgun (WGS) entry which is preliminary data.</text>
</comment>
<reference evidence="7" key="1">
    <citation type="journal article" date="2021" name="IMA Fungus">
        <title>Genomic characterization of three marine fungi, including Emericellopsis atlantica sp. nov. with signatures of a generalist lifestyle and marine biomass degradation.</title>
        <authorList>
            <person name="Hagestad O.C."/>
            <person name="Hou L."/>
            <person name="Andersen J.H."/>
            <person name="Hansen E.H."/>
            <person name="Altermark B."/>
            <person name="Li C."/>
            <person name="Kuhnert E."/>
            <person name="Cox R.J."/>
            <person name="Crous P.W."/>
            <person name="Spatafora J.W."/>
            <person name="Lail K."/>
            <person name="Amirebrahimi M."/>
            <person name="Lipzen A."/>
            <person name="Pangilinan J."/>
            <person name="Andreopoulos W."/>
            <person name="Hayes R.D."/>
            <person name="Ng V."/>
            <person name="Grigoriev I.V."/>
            <person name="Jackson S.A."/>
            <person name="Sutton T.D.S."/>
            <person name="Dobson A.D.W."/>
            <person name="Rama T."/>
        </authorList>
    </citation>
    <scope>NUCLEOTIDE SEQUENCE</scope>
    <source>
        <strain evidence="7">TRa018bII</strain>
    </source>
</reference>
<evidence type="ECO:0000313" key="8">
    <source>
        <dbReference type="Proteomes" id="UP000824998"/>
    </source>
</evidence>
<evidence type="ECO:0000256" key="6">
    <source>
        <dbReference type="ARBA" id="ARBA00023049"/>
    </source>
</evidence>